<accession>A0A174LRZ5</accession>
<dbReference type="OrthoDB" id="9803714at2"/>
<dbReference type="PRINTS" id="PR00039">
    <property type="entry name" value="HTHLYSR"/>
</dbReference>
<evidence type="ECO:0000256" key="2">
    <source>
        <dbReference type="ARBA" id="ARBA00023015"/>
    </source>
</evidence>
<dbReference type="InterPro" id="IPR036388">
    <property type="entry name" value="WH-like_DNA-bd_sf"/>
</dbReference>
<sequence>MDLRVLNYFLAVAREENFTRAAQMLHVTQPTLSRQIAQLEEDLGVKLFTRSNHNIILTEDGMILKRRAQELLALAEKTRQDLRHRDEELTGKIAIGSGEFQSTRFLSQMIASFSEKHPNVQYEIYSGDADNIHDYVERGLLDIGLMAEPIDIRKYDFISMPVKERWGVWVNTDSALAQKEWVQPEDLVGKQLITATGEFPKSSIGKWLDDYNTQVKIIATGNLLYNEAMLAENHLGIVLGIKLNYTYDNLCFVPLYPILEMSTVLVWKKEQIFSSATSSFIEFARQYEKVISDNKL</sequence>
<organism evidence="7 8">
    <name type="scientific">Hungatella hathewayi</name>
    <dbReference type="NCBI Taxonomy" id="154046"/>
    <lineage>
        <taxon>Bacteria</taxon>
        <taxon>Bacillati</taxon>
        <taxon>Bacillota</taxon>
        <taxon>Clostridia</taxon>
        <taxon>Lachnospirales</taxon>
        <taxon>Lachnospiraceae</taxon>
        <taxon>Hungatella</taxon>
    </lineage>
</organism>
<dbReference type="RefSeq" id="WP_055649174.1">
    <property type="nucleotide sequence ID" value="NZ_CAJKZF010000005.1"/>
</dbReference>
<feature type="domain" description="HTH lysR-type" evidence="5">
    <location>
        <begin position="1"/>
        <end position="58"/>
    </location>
</feature>
<protein>
    <submittedName>
        <fullName evidence="7">LysR family transcriptional regulator</fullName>
    </submittedName>
</protein>
<dbReference type="Proteomes" id="UP001055091">
    <property type="component" value="Unassembled WGS sequence"/>
</dbReference>
<evidence type="ECO:0000313" key="8">
    <source>
        <dbReference type="Proteomes" id="UP000434223"/>
    </source>
</evidence>
<evidence type="ECO:0000259" key="5">
    <source>
        <dbReference type="PROSITE" id="PS50931"/>
    </source>
</evidence>
<dbReference type="CDD" id="cd05466">
    <property type="entry name" value="PBP2_LTTR_substrate"/>
    <property type="match status" value="1"/>
</dbReference>
<dbReference type="Gene3D" id="3.40.190.290">
    <property type="match status" value="1"/>
</dbReference>
<gene>
    <name evidence="6" type="ORF">CE91St55_45740</name>
    <name evidence="7" type="ORF">GNE07_03635</name>
</gene>
<proteinExistence type="inferred from homology"/>
<dbReference type="InterPro" id="IPR050950">
    <property type="entry name" value="HTH-type_LysR_regulators"/>
</dbReference>
<dbReference type="AlphaFoldDB" id="A0A174LRZ5"/>
<reference evidence="6" key="2">
    <citation type="submission" date="2022-01" db="EMBL/GenBank/DDBJ databases">
        <title>Novel bile acid biosynthetic pathways are enriched in the microbiome of centenarians.</title>
        <authorList>
            <person name="Sato Y."/>
            <person name="Atarashi K."/>
            <person name="Plichta R.D."/>
            <person name="Arai Y."/>
            <person name="Sasajima S."/>
            <person name="Kearney M.S."/>
            <person name="Suda W."/>
            <person name="Takeshita K."/>
            <person name="Sasaki T."/>
            <person name="Okamoto S."/>
            <person name="Skelly N.A."/>
            <person name="Okamura Y."/>
            <person name="Vlamakis H."/>
            <person name="Li Y."/>
            <person name="Tanoue T."/>
            <person name="Takei H."/>
            <person name="Nittono H."/>
            <person name="Narushima S."/>
            <person name="Irie J."/>
            <person name="Itoh H."/>
            <person name="Moriya K."/>
            <person name="Sugiura Y."/>
            <person name="Suematsu M."/>
            <person name="Moritoki N."/>
            <person name="Shibata S."/>
            <person name="Littman R.D."/>
            <person name="Fischbach A.M."/>
            <person name="Uwamino Y."/>
            <person name="Inoue T."/>
            <person name="Honda A."/>
            <person name="Hattori M."/>
            <person name="Murai T."/>
            <person name="Xavier J.R."/>
            <person name="Hirose N."/>
            <person name="Honda K."/>
        </authorList>
    </citation>
    <scope>NUCLEOTIDE SEQUENCE</scope>
    <source>
        <strain evidence="6">CE91-St55</strain>
    </source>
</reference>
<dbReference type="PANTHER" id="PTHR30419:SF8">
    <property type="entry name" value="NITROGEN ASSIMILATION TRANSCRIPTIONAL ACTIVATOR-RELATED"/>
    <property type="match status" value="1"/>
</dbReference>
<dbReference type="PROSITE" id="PS50931">
    <property type="entry name" value="HTH_LYSR"/>
    <property type="match status" value="1"/>
</dbReference>
<keyword evidence="2" id="KW-0805">Transcription regulation</keyword>
<dbReference type="InterPro" id="IPR005119">
    <property type="entry name" value="LysR_subst-bd"/>
</dbReference>
<dbReference type="FunFam" id="1.10.10.10:FF:000001">
    <property type="entry name" value="LysR family transcriptional regulator"/>
    <property type="match status" value="1"/>
</dbReference>
<dbReference type="SUPFAM" id="SSF46785">
    <property type="entry name" value="Winged helix' DNA-binding domain"/>
    <property type="match status" value="1"/>
</dbReference>
<dbReference type="GO" id="GO:0005829">
    <property type="term" value="C:cytosol"/>
    <property type="evidence" value="ECO:0007669"/>
    <property type="project" value="TreeGrafter"/>
</dbReference>
<dbReference type="Pfam" id="PF03466">
    <property type="entry name" value="LysR_substrate"/>
    <property type="match status" value="1"/>
</dbReference>
<dbReference type="EMBL" id="BQNJ01000002">
    <property type="protein sequence ID" value="GKH02593.1"/>
    <property type="molecule type" value="Genomic_DNA"/>
</dbReference>
<dbReference type="Gene3D" id="1.10.10.10">
    <property type="entry name" value="Winged helix-like DNA-binding domain superfamily/Winged helix DNA-binding domain"/>
    <property type="match status" value="1"/>
</dbReference>
<dbReference type="GO" id="GO:0003700">
    <property type="term" value="F:DNA-binding transcription factor activity"/>
    <property type="evidence" value="ECO:0007669"/>
    <property type="project" value="InterPro"/>
</dbReference>
<dbReference type="Pfam" id="PF00126">
    <property type="entry name" value="HTH_1"/>
    <property type="match status" value="1"/>
</dbReference>
<evidence type="ECO:0000256" key="4">
    <source>
        <dbReference type="ARBA" id="ARBA00023163"/>
    </source>
</evidence>
<reference evidence="7 8" key="1">
    <citation type="submission" date="2019-09" db="EMBL/GenBank/DDBJ databases">
        <title>Draft genome sequencing of Hungatella hathewayi 123Y-2.</title>
        <authorList>
            <person name="Lv Q."/>
            <person name="Li S."/>
        </authorList>
    </citation>
    <scope>NUCLEOTIDE SEQUENCE [LARGE SCALE GENOMIC DNA]</scope>
    <source>
        <strain evidence="7 8">123Y-2</strain>
    </source>
</reference>
<dbReference type="InterPro" id="IPR036390">
    <property type="entry name" value="WH_DNA-bd_sf"/>
</dbReference>
<dbReference type="GO" id="GO:0003677">
    <property type="term" value="F:DNA binding"/>
    <property type="evidence" value="ECO:0007669"/>
    <property type="project" value="UniProtKB-KW"/>
</dbReference>
<keyword evidence="3" id="KW-0238">DNA-binding</keyword>
<dbReference type="Proteomes" id="UP000434223">
    <property type="component" value="Unassembled WGS sequence"/>
</dbReference>
<name>A0A174LRZ5_9FIRM</name>
<keyword evidence="4" id="KW-0804">Transcription</keyword>
<evidence type="ECO:0000256" key="1">
    <source>
        <dbReference type="ARBA" id="ARBA00009437"/>
    </source>
</evidence>
<dbReference type="InterPro" id="IPR000847">
    <property type="entry name" value="LysR_HTH_N"/>
</dbReference>
<evidence type="ECO:0000313" key="7">
    <source>
        <dbReference type="EMBL" id="MUB62163.1"/>
    </source>
</evidence>
<evidence type="ECO:0000313" key="6">
    <source>
        <dbReference type="EMBL" id="GKH02593.1"/>
    </source>
</evidence>
<dbReference type="SUPFAM" id="SSF53850">
    <property type="entry name" value="Periplasmic binding protein-like II"/>
    <property type="match status" value="1"/>
</dbReference>
<comment type="similarity">
    <text evidence="1">Belongs to the LysR transcriptional regulatory family.</text>
</comment>
<evidence type="ECO:0000256" key="3">
    <source>
        <dbReference type="ARBA" id="ARBA00023125"/>
    </source>
</evidence>
<comment type="caution">
    <text evidence="7">The sequence shown here is derived from an EMBL/GenBank/DDBJ whole genome shotgun (WGS) entry which is preliminary data.</text>
</comment>
<dbReference type="PANTHER" id="PTHR30419">
    <property type="entry name" value="HTH-TYPE TRANSCRIPTIONAL REGULATOR YBHD"/>
    <property type="match status" value="1"/>
</dbReference>
<dbReference type="EMBL" id="WNME01000002">
    <property type="protein sequence ID" value="MUB62163.1"/>
    <property type="molecule type" value="Genomic_DNA"/>
</dbReference>